<protein>
    <recommendedName>
        <fullName evidence="3">Conjugal transfer protein TrbC</fullName>
    </recommendedName>
</protein>
<evidence type="ECO:0000313" key="2">
    <source>
        <dbReference type="Proteomes" id="UP000230886"/>
    </source>
</evidence>
<proteinExistence type="predicted"/>
<dbReference type="Proteomes" id="UP000230886">
    <property type="component" value="Unassembled WGS sequence"/>
</dbReference>
<sequence length="98" mass="10065">MIYLAQHTVDVLAQIDVPDPPPKPLPGKLGDRGNDLIGYAKTGFMILAMLGFLACAGLAVVGIKGRSEVAKAALGHLPWALFAVVLGGGAAGLIQAFQ</sequence>
<dbReference type="AlphaFoldDB" id="A0A069JAL4"/>
<evidence type="ECO:0008006" key="3">
    <source>
        <dbReference type="Google" id="ProtNLM"/>
    </source>
</evidence>
<gene>
    <name evidence="1" type="ORF">CHR55_26405</name>
</gene>
<accession>A0A2A5J5R1</accession>
<dbReference type="EMBL" id="NOVD01000032">
    <property type="protein sequence ID" value="PCK24321.1"/>
    <property type="molecule type" value="Genomic_DNA"/>
</dbReference>
<comment type="caution">
    <text evidence="1">The sequence shown here is derived from an EMBL/GenBank/DDBJ whole genome shotgun (WGS) entry which is preliminary data.</text>
</comment>
<name>A0A069JAL4_RHOSG</name>
<organism evidence="1 2">
    <name type="scientific">Rhodococcus qingshengii</name>
    <dbReference type="NCBI Taxonomy" id="334542"/>
    <lineage>
        <taxon>Bacteria</taxon>
        <taxon>Bacillati</taxon>
        <taxon>Actinomycetota</taxon>
        <taxon>Actinomycetes</taxon>
        <taxon>Mycobacteriales</taxon>
        <taxon>Nocardiaceae</taxon>
        <taxon>Rhodococcus</taxon>
        <taxon>Rhodococcus erythropolis group</taxon>
    </lineage>
</organism>
<evidence type="ECO:0000313" key="1">
    <source>
        <dbReference type="EMBL" id="PCK24321.1"/>
    </source>
</evidence>
<reference evidence="1 2" key="1">
    <citation type="submission" date="2017-07" db="EMBL/GenBank/DDBJ databases">
        <title>Draft sequence of Rhodococcus enclensis 23b-28.</title>
        <authorList>
            <person name="Besaury L."/>
            <person name="Sancelme M."/>
            <person name="Amato P."/>
            <person name="Lallement A."/>
            <person name="Delort A.-M."/>
        </authorList>
    </citation>
    <scope>NUCLEOTIDE SEQUENCE [LARGE SCALE GENOMIC DNA]</scope>
    <source>
        <strain evidence="1 2">23b-28</strain>
    </source>
</reference>
<accession>A0A069JAL4</accession>